<accession>A0A6I4NUW8</accession>
<proteinExistence type="predicted"/>
<dbReference type="PROSITE" id="PS51257">
    <property type="entry name" value="PROKAR_LIPOPROTEIN"/>
    <property type="match status" value="1"/>
</dbReference>
<feature type="signal peptide" evidence="1">
    <location>
        <begin position="1"/>
        <end position="20"/>
    </location>
</feature>
<keyword evidence="1" id="KW-0732">Signal</keyword>
<protein>
    <recommendedName>
        <fullName evidence="4">3-keto-disaccharide hydrolase domain-containing protein</fullName>
    </recommendedName>
</protein>
<dbReference type="AlphaFoldDB" id="A0A6I4NUW8"/>
<name>A0A6I4NUW8_9FLAO</name>
<organism evidence="2 3">
    <name type="scientific">Flavobacterium hydrocarbonoxydans</name>
    <dbReference type="NCBI Taxonomy" id="2683249"/>
    <lineage>
        <taxon>Bacteria</taxon>
        <taxon>Pseudomonadati</taxon>
        <taxon>Bacteroidota</taxon>
        <taxon>Flavobacteriia</taxon>
        <taxon>Flavobacteriales</taxon>
        <taxon>Flavobacteriaceae</taxon>
        <taxon>Flavobacterium</taxon>
    </lineage>
</organism>
<reference evidence="2 3" key="1">
    <citation type="submission" date="2019-12" db="EMBL/GenBank/DDBJ databases">
        <authorList>
            <person name="Kim Y.S."/>
        </authorList>
    </citation>
    <scope>NUCLEOTIDE SEQUENCE [LARGE SCALE GENOMIC DNA]</scope>
    <source>
        <strain evidence="2 3">GA093</strain>
    </source>
</reference>
<dbReference type="EMBL" id="WSTB01000005">
    <property type="protein sequence ID" value="MWB94887.1"/>
    <property type="molecule type" value="Genomic_DNA"/>
</dbReference>
<keyword evidence="3" id="KW-1185">Reference proteome</keyword>
<dbReference type="RefSeq" id="WP_160374856.1">
    <property type="nucleotide sequence ID" value="NZ_WSTB01000005.1"/>
</dbReference>
<sequence>MKLKNIIFLAGFLTLLSCSNLIVTSNKTYQLEKVSKLQSHWDFEPEKWFLEKDTLTGKGGPLRWSIIESKKLLPKNYEITLKANMTKESLFEIMLNLNQEKYIRTYLYQIDQNIVIGKGVYKKGGHEYENYGGPSLFTKSMKLEKNKWYFIKIKMLHNQLFFSVDNETVLTCYIDKNNLNEEGKLGFITNGEVKITNLTIRNITEKR</sequence>
<evidence type="ECO:0008006" key="4">
    <source>
        <dbReference type="Google" id="ProtNLM"/>
    </source>
</evidence>
<evidence type="ECO:0000256" key="1">
    <source>
        <dbReference type="SAM" id="SignalP"/>
    </source>
</evidence>
<evidence type="ECO:0000313" key="3">
    <source>
        <dbReference type="Proteomes" id="UP000471501"/>
    </source>
</evidence>
<dbReference type="Gene3D" id="2.60.120.560">
    <property type="entry name" value="Exo-inulinase, domain 1"/>
    <property type="match status" value="1"/>
</dbReference>
<feature type="chain" id="PRO_5026281128" description="3-keto-disaccharide hydrolase domain-containing protein" evidence="1">
    <location>
        <begin position="21"/>
        <end position="207"/>
    </location>
</feature>
<dbReference type="Proteomes" id="UP000471501">
    <property type="component" value="Unassembled WGS sequence"/>
</dbReference>
<gene>
    <name evidence="2" type="ORF">GON26_10955</name>
</gene>
<evidence type="ECO:0000313" key="2">
    <source>
        <dbReference type="EMBL" id="MWB94887.1"/>
    </source>
</evidence>
<comment type="caution">
    <text evidence="2">The sequence shown here is derived from an EMBL/GenBank/DDBJ whole genome shotgun (WGS) entry which is preliminary data.</text>
</comment>